<organism evidence="2 3">
    <name type="scientific">Bdellovibrio reynosensis</name>
    <dbReference type="NCBI Taxonomy" id="2835041"/>
    <lineage>
        <taxon>Bacteria</taxon>
        <taxon>Pseudomonadati</taxon>
        <taxon>Bdellovibrionota</taxon>
        <taxon>Bdellovibrionia</taxon>
        <taxon>Bdellovibrionales</taxon>
        <taxon>Pseudobdellovibrionaceae</taxon>
        <taxon>Bdellovibrio</taxon>
    </lineage>
</organism>
<keyword evidence="1" id="KW-0812">Transmembrane</keyword>
<evidence type="ECO:0000313" key="2">
    <source>
        <dbReference type="EMBL" id="UOF00083.1"/>
    </source>
</evidence>
<dbReference type="EMBL" id="CP093442">
    <property type="protein sequence ID" value="UOF00083.1"/>
    <property type="molecule type" value="Genomic_DNA"/>
</dbReference>
<dbReference type="RefSeq" id="WP_243535704.1">
    <property type="nucleotide sequence ID" value="NZ_CP093442.1"/>
</dbReference>
<feature type="transmembrane region" description="Helical" evidence="1">
    <location>
        <begin position="39"/>
        <end position="59"/>
    </location>
</feature>
<accession>A0ABY4C546</accession>
<feature type="transmembrane region" description="Helical" evidence="1">
    <location>
        <begin position="66"/>
        <end position="86"/>
    </location>
</feature>
<evidence type="ECO:0000256" key="1">
    <source>
        <dbReference type="SAM" id="Phobius"/>
    </source>
</evidence>
<name>A0ABY4C546_9BACT</name>
<evidence type="ECO:0000313" key="3">
    <source>
        <dbReference type="Proteomes" id="UP000830116"/>
    </source>
</evidence>
<dbReference type="Proteomes" id="UP000830116">
    <property type="component" value="Chromosome"/>
</dbReference>
<protein>
    <submittedName>
        <fullName evidence="2">Uncharacterized protein</fullName>
    </submittedName>
</protein>
<gene>
    <name evidence="2" type="ORF">MNR06_10255</name>
</gene>
<keyword evidence="1" id="KW-1133">Transmembrane helix</keyword>
<keyword evidence="3" id="KW-1185">Reference proteome</keyword>
<sequence>MKLTGSKTDKWLVVTVGWLITISAIVMLMAAFGSITKEIIALAVLDAFILGIIDVYYVSKKVISKVYLGDAVVEFLLVLAWGFVFIQSPQGLI</sequence>
<proteinExistence type="predicted"/>
<keyword evidence="1" id="KW-0472">Membrane</keyword>
<reference evidence="2" key="1">
    <citation type="submission" date="2022-03" db="EMBL/GenBank/DDBJ databases">
        <title>Genome Identification and Characterization of new species Bdellovibrio reynosense LBG001 sp. nov. from a Mexico soil sample.</title>
        <authorList>
            <person name="Camilli A."/>
            <person name="Ajao Y."/>
            <person name="Guo X."/>
        </authorList>
    </citation>
    <scope>NUCLEOTIDE SEQUENCE</scope>
    <source>
        <strain evidence="2">LBG001</strain>
    </source>
</reference>
<feature type="transmembrane region" description="Helical" evidence="1">
    <location>
        <begin position="12"/>
        <end position="33"/>
    </location>
</feature>